<keyword evidence="1" id="KW-0732">Signal</keyword>
<feature type="chain" id="PRO_5039077086" evidence="1">
    <location>
        <begin position="25"/>
        <end position="522"/>
    </location>
</feature>
<dbReference type="PIRSF" id="PIRSF002741">
    <property type="entry name" value="MppA"/>
    <property type="match status" value="1"/>
</dbReference>
<evidence type="ECO:0000259" key="2">
    <source>
        <dbReference type="Pfam" id="PF00496"/>
    </source>
</evidence>
<dbReference type="Gene3D" id="3.10.105.10">
    <property type="entry name" value="Dipeptide-binding Protein, Domain 3"/>
    <property type="match status" value="1"/>
</dbReference>
<dbReference type="GO" id="GO:1904680">
    <property type="term" value="F:peptide transmembrane transporter activity"/>
    <property type="evidence" value="ECO:0007669"/>
    <property type="project" value="TreeGrafter"/>
</dbReference>
<sequence>MFRRTRLTATAAVCAIALALGACGGGGDSGPGPSTGATGEPVAGGEGRLLLLAEPRTLDPAILGNGYATLAVLGNALYGTLMTGKDDGGVEYKMAESFETTDKGKTFTLALRDGLLFSDGTPLNAEAVKFNWDRLKDPATRAVNLAEASDVASTEVVDDVTLKVTLVNPVPAFAQSVVTSTLNWIGSPAALKKGAQAFDAAPIGAGPFTLESWTRQADLKLVKNPRYWDAPKPYLERLTMRTATETNQRYNTVLTGGADLAIESSPVNLDKAEQAGLATDVMDLSGGLFLAMNTRRAPFDDIRARRAVAAALDLEAVNLAVYNGTGRPADLLFADSSPFHTSTTLHKTDKALAQKLFDELAADGKPLSFTFTSAPSAENRTIAENIQAQLGAFKNVKVEVKVAEITEYVALRRTHEFDAAVSSAFFQDPEPRLWTTFNGKSAANLPGIDDPKLNDALADARAAATEDERKTAYAVFEKALVDLMPVVFLARAEPGVIAGKGVSGFVQYGLGSLLPEEIWISK</sequence>
<dbReference type="Pfam" id="PF00496">
    <property type="entry name" value="SBP_bac_5"/>
    <property type="match status" value="1"/>
</dbReference>
<comment type="caution">
    <text evidence="3">The sequence shown here is derived from an EMBL/GenBank/DDBJ whole genome shotgun (WGS) entry which is preliminary data.</text>
</comment>
<dbReference type="EMBL" id="MBLM01000187">
    <property type="protein sequence ID" value="OHV27671.1"/>
    <property type="molecule type" value="Genomic_DNA"/>
</dbReference>
<dbReference type="GO" id="GO:0015833">
    <property type="term" value="P:peptide transport"/>
    <property type="evidence" value="ECO:0007669"/>
    <property type="project" value="TreeGrafter"/>
</dbReference>
<accession>A0A1S1Q2D6</accession>
<dbReference type="GO" id="GO:0043190">
    <property type="term" value="C:ATP-binding cassette (ABC) transporter complex"/>
    <property type="evidence" value="ECO:0007669"/>
    <property type="project" value="InterPro"/>
</dbReference>
<name>A0A1S1Q2D6_9ACTN</name>
<dbReference type="AlphaFoldDB" id="A0A1S1Q2D6"/>
<dbReference type="InterPro" id="IPR000914">
    <property type="entry name" value="SBP_5_dom"/>
</dbReference>
<dbReference type="PANTHER" id="PTHR30290">
    <property type="entry name" value="PERIPLASMIC BINDING COMPONENT OF ABC TRANSPORTER"/>
    <property type="match status" value="1"/>
</dbReference>
<dbReference type="GO" id="GO:0042597">
    <property type="term" value="C:periplasmic space"/>
    <property type="evidence" value="ECO:0007669"/>
    <property type="project" value="UniProtKB-ARBA"/>
</dbReference>
<organism evidence="3 4">
    <name type="scientific">Parafrankia colletiae</name>
    <dbReference type="NCBI Taxonomy" id="573497"/>
    <lineage>
        <taxon>Bacteria</taxon>
        <taxon>Bacillati</taxon>
        <taxon>Actinomycetota</taxon>
        <taxon>Actinomycetes</taxon>
        <taxon>Frankiales</taxon>
        <taxon>Frankiaceae</taxon>
        <taxon>Parafrankia</taxon>
    </lineage>
</organism>
<dbReference type="SUPFAM" id="SSF53850">
    <property type="entry name" value="Periplasmic binding protein-like II"/>
    <property type="match status" value="1"/>
</dbReference>
<dbReference type="InterPro" id="IPR030678">
    <property type="entry name" value="Peptide/Ni-bd"/>
</dbReference>
<evidence type="ECO:0000256" key="1">
    <source>
        <dbReference type="SAM" id="SignalP"/>
    </source>
</evidence>
<evidence type="ECO:0000313" key="3">
    <source>
        <dbReference type="EMBL" id="OHV27671.1"/>
    </source>
</evidence>
<gene>
    <name evidence="3" type="ORF">CC117_31115</name>
</gene>
<dbReference type="RefSeq" id="WP_071092301.1">
    <property type="nucleotide sequence ID" value="NZ_MBLM01000187.1"/>
</dbReference>
<dbReference type="InterPro" id="IPR039424">
    <property type="entry name" value="SBP_5"/>
</dbReference>
<reference evidence="4" key="1">
    <citation type="submission" date="2016-07" db="EMBL/GenBank/DDBJ databases">
        <title>Sequence Frankia sp. strain CcI1.17.</title>
        <authorList>
            <person name="Ghodhbane-Gtari F."/>
            <person name="Swanson E."/>
            <person name="Gueddou A."/>
            <person name="Morris K."/>
            <person name="Hezbri K."/>
            <person name="Ktari A."/>
            <person name="Nouioui I."/>
            <person name="Abebe-Akele F."/>
            <person name="Simpson S."/>
            <person name="Thomas K."/>
            <person name="Gtari M."/>
            <person name="Tisa L.S."/>
            <person name="Hurst S."/>
        </authorList>
    </citation>
    <scope>NUCLEOTIDE SEQUENCE [LARGE SCALE GENOMIC DNA]</scope>
    <source>
        <strain evidence="4">Cc1.17</strain>
    </source>
</reference>
<protein>
    <submittedName>
        <fullName evidence="3">ABC transporter substrate-binding protein</fullName>
    </submittedName>
</protein>
<dbReference type="CDD" id="cd00995">
    <property type="entry name" value="PBP2_NikA_DppA_OppA_like"/>
    <property type="match status" value="1"/>
</dbReference>
<feature type="signal peptide" evidence="1">
    <location>
        <begin position="1"/>
        <end position="24"/>
    </location>
</feature>
<proteinExistence type="predicted"/>
<keyword evidence="4" id="KW-1185">Reference proteome</keyword>
<dbReference type="Gene3D" id="3.40.190.10">
    <property type="entry name" value="Periplasmic binding protein-like II"/>
    <property type="match status" value="1"/>
</dbReference>
<dbReference type="Proteomes" id="UP000179627">
    <property type="component" value="Unassembled WGS sequence"/>
</dbReference>
<evidence type="ECO:0000313" key="4">
    <source>
        <dbReference type="Proteomes" id="UP000179627"/>
    </source>
</evidence>
<dbReference type="OrthoDB" id="9796817at2"/>
<dbReference type="PROSITE" id="PS51257">
    <property type="entry name" value="PROKAR_LIPOPROTEIN"/>
    <property type="match status" value="1"/>
</dbReference>
<feature type="domain" description="Solute-binding protein family 5" evidence="2">
    <location>
        <begin position="91"/>
        <end position="440"/>
    </location>
</feature>